<dbReference type="GO" id="GO:0004668">
    <property type="term" value="F:protein-arginine deiminase activity"/>
    <property type="evidence" value="ECO:0007669"/>
    <property type="project" value="InterPro"/>
</dbReference>
<sequence length="337" mass="37242">MNPRRRLPAEWEPHQATWFSWPHNRETWPEQLTSATAALVPAVQSLGEGETVHINVLDAAHREQVRAQVGDSANIILHILPTNDAWCRDHGAIFIQEQTAHGWELVATHWQYNAWGEKYPPWERDQRVGAQMAAILAVPCRTLAMVLEGGAIESNGAGILLASQDCLLHPRRNPGLTTADWEGVFRDYLGAQRVLWLNAEIQGDDTDGHVDVTTRFVGSDTLVVAVETNPDDGNYPSLQANWERLQALAPVLGLRLIPLPMPQPVIHAGQRLPASYANFYIGNRVVLLPTFNDPQDGVALGILQKLFPERRVVGIDSRAIIEGLGGLHCLTQPVPAI</sequence>
<dbReference type="GO" id="GO:0047632">
    <property type="term" value="F:agmatine deiminase activity"/>
    <property type="evidence" value="ECO:0007669"/>
    <property type="project" value="UniProtKB-EC"/>
</dbReference>
<dbReference type="InterPro" id="IPR007466">
    <property type="entry name" value="Peptidyl-Arg-deiminase_porph"/>
</dbReference>
<proteinExistence type="predicted"/>
<protein>
    <submittedName>
        <fullName evidence="2">Agmatine deiminase</fullName>
        <ecNumber evidence="2">3.5.3.12</ecNumber>
    </submittedName>
</protein>
<dbReference type="Proteomes" id="UP000180235">
    <property type="component" value="Chromosome"/>
</dbReference>
<gene>
    <name evidence="2" type="ORF">GlitD10_1506</name>
</gene>
<dbReference type="EC" id="3.5.3.12" evidence="2"/>
<name>A0A1J0AD19_9CYAN</name>
<dbReference type="KEGG" id="glt:GlitD10_1506"/>
<dbReference type="PANTHER" id="PTHR31377:SF0">
    <property type="entry name" value="AGMATINE DEIMINASE-RELATED"/>
    <property type="match status" value="1"/>
</dbReference>
<dbReference type="EMBL" id="CP017675">
    <property type="protein sequence ID" value="APB33829.1"/>
    <property type="molecule type" value="Genomic_DNA"/>
</dbReference>
<keyword evidence="3" id="KW-1185">Reference proteome</keyword>
<evidence type="ECO:0000313" key="2">
    <source>
        <dbReference type="EMBL" id="APB33829.1"/>
    </source>
</evidence>
<dbReference type="RefSeq" id="WP_071454355.1">
    <property type="nucleotide sequence ID" value="NZ_CP017675.1"/>
</dbReference>
<dbReference type="STRING" id="1188229.GlitD10_1506"/>
<reference evidence="2 3" key="1">
    <citation type="submission" date="2016-10" db="EMBL/GenBank/DDBJ databases">
        <title>Description of Gloeomargarita lithophora gen. nov., sp. nov., a thylakoid-bearing basal-branching cyanobacterium with intracellular carbonates, and proposal for Gloeomargaritales ord. nov.</title>
        <authorList>
            <person name="Moreira D."/>
            <person name="Tavera R."/>
            <person name="Benzerara K."/>
            <person name="Skouri-Panet F."/>
            <person name="Couradeau E."/>
            <person name="Gerard E."/>
            <person name="Loussert C."/>
            <person name="Novelo E."/>
            <person name="Zivanovic Y."/>
            <person name="Lopez-Garcia P."/>
        </authorList>
    </citation>
    <scope>NUCLEOTIDE SEQUENCE [LARGE SCALE GENOMIC DNA]</scope>
    <source>
        <strain evidence="2 3">D10</strain>
    </source>
</reference>
<keyword evidence="1 2" id="KW-0378">Hydrolase</keyword>
<evidence type="ECO:0000313" key="3">
    <source>
        <dbReference type="Proteomes" id="UP000180235"/>
    </source>
</evidence>
<dbReference type="Pfam" id="PF04371">
    <property type="entry name" value="PAD_porph"/>
    <property type="match status" value="1"/>
</dbReference>
<dbReference type="PANTHER" id="PTHR31377">
    <property type="entry name" value="AGMATINE DEIMINASE-RELATED"/>
    <property type="match status" value="1"/>
</dbReference>
<organism evidence="2 3">
    <name type="scientific">Gloeomargarita lithophora Alchichica-D10</name>
    <dbReference type="NCBI Taxonomy" id="1188229"/>
    <lineage>
        <taxon>Bacteria</taxon>
        <taxon>Bacillati</taxon>
        <taxon>Cyanobacteriota</taxon>
        <taxon>Cyanophyceae</taxon>
        <taxon>Gloeomargaritales</taxon>
        <taxon>Gloeomargaritaceae</taxon>
        <taxon>Gloeomargarita</taxon>
    </lineage>
</organism>
<dbReference type="GO" id="GO:0009446">
    <property type="term" value="P:putrescine biosynthetic process"/>
    <property type="evidence" value="ECO:0007669"/>
    <property type="project" value="InterPro"/>
</dbReference>
<evidence type="ECO:0000256" key="1">
    <source>
        <dbReference type="ARBA" id="ARBA00022801"/>
    </source>
</evidence>
<dbReference type="Gene3D" id="3.75.10.10">
    <property type="entry name" value="L-arginine/glycine Amidinotransferase, Chain A"/>
    <property type="match status" value="1"/>
</dbReference>
<dbReference type="OrthoDB" id="9808013at2"/>
<accession>A0A1J0AD19</accession>
<dbReference type="AlphaFoldDB" id="A0A1J0AD19"/>
<dbReference type="SUPFAM" id="SSF55909">
    <property type="entry name" value="Pentein"/>
    <property type="match status" value="1"/>
</dbReference>